<reference evidence="1 2" key="1">
    <citation type="journal article" date="2013" name="Int. J. Syst. Evol. Microbiol.">
        <title>Comamonas guangdongensis sp. nov., isolated from subterranean forest sediment, and emended description of the genus Comamonas.</title>
        <authorList>
            <person name="Zhang J."/>
            <person name="Wang Y."/>
            <person name="Zhou S."/>
            <person name="Wu C."/>
            <person name="He J."/>
            <person name="Li F."/>
        </authorList>
    </citation>
    <scope>NUCLEOTIDE SEQUENCE [LARGE SCALE GENOMIC DNA]</scope>
    <source>
        <strain evidence="1 2">CCTCC AB2011133</strain>
    </source>
</reference>
<accession>A0ABV3ZYG5</accession>
<protein>
    <submittedName>
        <fullName evidence="1">Uncharacterized protein</fullName>
    </submittedName>
</protein>
<organism evidence="1 2">
    <name type="scientific">Comamonas guangdongensis</name>
    <dbReference type="NCBI Taxonomy" id="510515"/>
    <lineage>
        <taxon>Bacteria</taxon>
        <taxon>Pseudomonadati</taxon>
        <taxon>Pseudomonadota</taxon>
        <taxon>Betaproteobacteria</taxon>
        <taxon>Burkholderiales</taxon>
        <taxon>Comamonadaceae</taxon>
        <taxon>Comamonas</taxon>
    </lineage>
</organism>
<proteinExistence type="predicted"/>
<comment type="caution">
    <text evidence="1">The sequence shown here is derived from an EMBL/GenBank/DDBJ whole genome shotgun (WGS) entry which is preliminary data.</text>
</comment>
<dbReference type="Proteomes" id="UP001561046">
    <property type="component" value="Unassembled WGS sequence"/>
</dbReference>
<sequence length="302" mass="34796">MRVDKSKQIYRSLLQKSVRRGYPSVAEKTVMHLLKNGDAIWLRNRLGVITFEESFGFTSSLNFTTNEESLIEQYIRIAKSYKNKNAAGLGSLAYEFSKGSTSVLQKNSNNRHIKIVAEAIKRPNDFWRWAKNIKSDALSKKFLANSETGFKLAGWPWDKAFSLASAFLYVSEEIQEASTFDSIENIDFPYWIAIDKHTAIGKKVLEECAESFNLNKTTLGWVQFYLESAKCNFLQPSLWWEIEKSWRIKNENLNEDKAVIIWESASDFLRSKLESQASEIKETLDQSFISYKSTSENQSRLI</sequence>
<evidence type="ECO:0000313" key="1">
    <source>
        <dbReference type="EMBL" id="MEX8194194.1"/>
    </source>
</evidence>
<evidence type="ECO:0000313" key="2">
    <source>
        <dbReference type="Proteomes" id="UP001561046"/>
    </source>
</evidence>
<dbReference type="EMBL" id="JBFYGN010000018">
    <property type="protein sequence ID" value="MEX8194194.1"/>
    <property type="molecule type" value="Genomic_DNA"/>
</dbReference>
<dbReference type="RefSeq" id="WP_369339377.1">
    <property type="nucleotide sequence ID" value="NZ_JBFYGN010000018.1"/>
</dbReference>
<name>A0ABV3ZYG5_9BURK</name>
<keyword evidence="2" id="KW-1185">Reference proteome</keyword>
<gene>
    <name evidence="1" type="ORF">AB6724_15240</name>
</gene>